<gene>
    <name evidence="1" type="ORF">LTRI10_LOCUS31447</name>
</gene>
<evidence type="ECO:0000313" key="2">
    <source>
        <dbReference type="Proteomes" id="UP001497516"/>
    </source>
</evidence>
<evidence type="ECO:0000313" key="1">
    <source>
        <dbReference type="EMBL" id="CAL1390683.1"/>
    </source>
</evidence>
<sequence length="79" mass="8592">MLWLSAAHQDSECRFGIEGEPEKRIRGRRVSGQGSRGEERPTASGFILLCSRSAAASRDRERGRVCLCLSGSRVVAAAE</sequence>
<dbReference type="AlphaFoldDB" id="A0AAV2EYK6"/>
<name>A0AAV2EYK6_9ROSI</name>
<reference evidence="1 2" key="1">
    <citation type="submission" date="2024-04" db="EMBL/GenBank/DDBJ databases">
        <authorList>
            <person name="Fracassetti M."/>
        </authorList>
    </citation>
    <scope>NUCLEOTIDE SEQUENCE [LARGE SCALE GENOMIC DNA]</scope>
</reference>
<protein>
    <submittedName>
        <fullName evidence="1">Uncharacterized protein</fullName>
    </submittedName>
</protein>
<organism evidence="1 2">
    <name type="scientific">Linum trigynum</name>
    <dbReference type="NCBI Taxonomy" id="586398"/>
    <lineage>
        <taxon>Eukaryota</taxon>
        <taxon>Viridiplantae</taxon>
        <taxon>Streptophyta</taxon>
        <taxon>Embryophyta</taxon>
        <taxon>Tracheophyta</taxon>
        <taxon>Spermatophyta</taxon>
        <taxon>Magnoliopsida</taxon>
        <taxon>eudicotyledons</taxon>
        <taxon>Gunneridae</taxon>
        <taxon>Pentapetalae</taxon>
        <taxon>rosids</taxon>
        <taxon>fabids</taxon>
        <taxon>Malpighiales</taxon>
        <taxon>Linaceae</taxon>
        <taxon>Linum</taxon>
    </lineage>
</organism>
<keyword evidence="2" id="KW-1185">Reference proteome</keyword>
<dbReference type="EMBL" id="OZ034818">
    <property type="protein sequence ID" value="CAL1390683.1"/>
    <property type="molecule type" value="Genomic_DNA"/>
</dbReference>
<dbReference type="Proteomes" id="UP001497516">
    <property type="component" value="Chromosome 5"/>
</dbReference>
<proteinExistence type="predicted"/>
<accession>A0AAV2EYK6</accession>